<gene>
    <name evidence="3" type="ORF">GCM10017577_25060</name>
</gene>
<accession>A0A9W6NVJ1</accession>
<reference evidence="3" key="2">
    <citation type="submission" date="2023-01" db="EMBL/GenBank/DDBJ databases">
        <authorList>
            <person name="Sun Q."/>
            <person name="Evtushenko L."/>
        </authorList>
    </citation>
    <scope>NUCLEOTIDE SEQUENCE</scope>
    <source>
        <strain evidence="3">VKM Ac-1069</strain>
    </source>
</reference>
<dbReference type="Gene3D" id="1.10.287.1060">
    <property type="entry name" value="ESAT-6-like"/>
    <property type="match status" value="1"/>
</dbReference>
<dbReference type="Pfam" id="PF06013">
    <property type="entry name" value="WXG100"/>
    <property type="match status" value="1"/>
</dbReference>
<proteinExistence type="inferred from homology"/>
<organism evidence="3 4">
    <name type="scientific">Pseudonocardia halophobica</name>
    <dbReference type="NCBI Taxonomy" id="29401"/>
    <lineage>
        <taxon>Bacteria</taxon>
        <taxon>Bacillati</taxon>
        <taxon>Actinomycetota</taxon>
        <taxon>Actinomycetes</taxon>
        <taxon>Pseudonocardiales</taxon>
        <taxon>Pseudonocardiaceae</taxon>
        <taxon>Pseudonocardia</taxon>
    </lineage>
</organism>
<evidence type="ECO:0000256" key="1">
    <source>
        <dbReference type="RuleBase" id="RU362001"/>
    </source>
</evidence>
<name>A0A9W6NVJ1_9PSEU</name>
<sequence length="109" mass="11200">MTSGTTGAGGFGTTPEEMARAGARVVGTDEQVRAELGALRSRLTPLAGAWRGEAATTFESLMARWDADARALSAALRGIGEAITGSGRTYRQAEEDQSASLSAIRAALG</sequence>
<dbReference type="EMBL" id="BSFQ01000008">
    <property type="protein sequence ID" value="GLL11365.1"/>
    <property type="molecule type" value="Genomic_DNA"/>
</dbReference>
<comment type="caution">
    <text evidence="3">The sequence shown here is derived from an EMBL/GenBank/DDBJ whole genome shotgun (WGS) entry which is preliminary data.</text>
</comment>
<evidence type="ECO:0000256" key="2">
    <source>
        <dbReference type="SAM" id="MobiDB-lite"/>
    </source>
</evidence>
<keyword evidence="4" id="KW-1185">Reference proteome</keyword>
<dbReference type="AlphaFoldDB" id="A0A9W6NVJ1"/>
<protein>
    <recommendedName>
        <fullName evidence="1">ESAT-6-like protein</fullName>
    </recommendedName>
</protein>
<dbReference type="InterPro" id="IPR010310">
    <property type="entry name" value="T7SS_ESAT-6-like"/>
</dbReference>
<dbReference type="NCBIfam" id="TIGR03930">
    <property type="entry name" value="WXG100_ESAT6"/>
    <property type="match status" value="1"/>
</dbReference>
<dbReference type="SUPFAM" id="SSF140453">
    <property type="entry name" value="EsxAB dimer-like"/>
    <property type="match status" value="1"/>
</dbReference>
<dbReference type="InterPro" id="IPR036689">
    <property type="entry name" value="ESAT-6-like_sf"/>
</dbReference>
<comment type="similarity">
    <text evidence="1">Belongs to the WXG100 family.</text>
</comment>
<feature type="region of interest" description="Disordered" evidence="2">
    <location>
        <begin position="86"/>
        <end position="109"/>
    </location>
</feature>
<dbReference type="Proteomes" id="UP001143463">
    <property type="component" value="Unassembled WGS sequence"/>
</dbReference>
<reference evidence="3" key="1">
    <citation type="journal article" date="2014" name="Int. J. Syst. Evol. Microbiol.">
        <title>Complete genome sequence of Corynebacterium casei LMG S-19264T (=DSM 44701T), isolated from a smear-ripened cheese.</title>
        <authorList>
            <consortium name="US DOE Joint Genome Institute (JGI-PGF)"/>
            <person name="Walter F."/>
            <person name="Albersmeier A."/>
            <person name="Kalinowski J."/>
            <person name="Ruckert C."/>
        </authorList>
    </citation>
    <scope>NUCLEOTIDE SEQUENCE</scope>
    <source>
        <strain evidence="3">VKM Ac-1069</strain>
    </source>
</reference>
<evidence type="ECO:0000313" key="3">
    <source>
        <dbReference type="EMBL" id="GLL11365.1"/>
    </source>
</evidence>
<dbReference type="RefSeq" id="WP_051737492.1">
    <property type="nucleotide sequence ID" value="NZ_BAAAUZ010000042.1"/>
</dbReference>
<evidence type="ECO:0000313" key="4">
    <source>
        <dbReference type="Proteomes" id="UP001143463"/>
    </source>
</evidence>